<dbReference type="InterPro" id="IPR029021">
    <property type="entry name" value="Prot-tyrosine_phosphatase-like"/>
</dbReference>
<organism evidence="3 4">
    <name type="scientific">Metallosphaera cuprina (strain Ar-4)</name>
    <dbReference type="NCBI Taxonomy" id="1006006"/>
    <lineage>
        <taxon>Archaea</taxon>
        <taxon>Thermoproteota</taxon>
        <taxon>Thermoprotei</taxon>
        <taxon>Sulfolobales</taxon>
        <taxon>Sulfolobaceae</taxon>
        <taxon>Metallosphaera</taxon>
    </lineage>
</organism>
<reference evidence="3 4" key="1">
    <citation type="journal article" date="2011" name="J. Bacteriol.">
        <title>Complete genome sequence of Metallosphaera cuprina, a metal sulfide-oxidizing archaeon from a hot spring.</title>
        <authorList>
            <person name="Liu L.J."/>
            <person name="You X.Y."/>
            <person name="Zheng H."/>
            <person name="Wang S."/>
            <person name="Jiang C.Y."/>
            <person name="Liu S.J."/>
        </authorList>
    </citation>
    <scope>NUCLEOTIDE SEQUENCE [LARGE SCALE GENOMIC DNA]</scope>
    <source>
        <strain evidence="3 4">Ar-4</strain>
    </source>
</reference>
<name>F4G2C5_METCR</name>
<dbReference type="PATRIC" id="fig|1006006.8.peg.866"/>
<keyword evidence="4" id="KW-1185">Reference proteome</keyword>
<protein>
    <submittedName>
        <fullName evidence="3">Dual specificity protein phosphatase</fullName>
    </submittedName>
</protein>
<dbReference type="InterPro" id="IPR003595">
    <property type="entry name" value="Tyr_Pase_cat"/>
</dbReference>
<evidence type="ECO:0000313" key="4">
    <source>
        <dbReference type="Proteomes" id="UP000007812"/>
    </source>
</evidence>
<evidence type="ECO:0000313" key="3">
    <source>
        <dbReference type="EMBL" id="AEB94973.1"/>
    </source>
</evidence>
<accession>F4G2C5</accession>
<evidence type="ECO:0000259" key="2">
    <source>
        <dbReference type="PROSITE" id="PS50056"/>
    </source>
</evidence>
<dbReference type="STRING" id="1006006.Mcup_0868"/>
<dbReference type="RefSeq" id="WP_013737471.1">
    <property type="nucleotide sequence ID" value="NC_015435.1"/>
</dbReference>
<dbReference type="GeneID" id="10493059"/>
<dbReference type="GO" id="GO:0016791">
    <property type="term" value="F:phosphatase activity"/>
    <property type="evidence" value="ECO:0007669"/>
    <property type="project" value="UniProtKB-ARBA"/>
</dbReference>
<dbReference type="Gene3D" id="3.90.190.10">
    <property type="entry name" value="Protein tyrosine phosphatase superfamily"/>
    <property type="match status" value="1"/>
</dbReference>
<dbReference type="EMBL" id="CP002656">
    <property type="protein sequence ID" value="AEB94973.1"/>
    <property type="molecule type" value="Genomic_DNA"/>
</dbReference>
<dbReference type="InterPro" id="IPR000387">
    <property type="entry name" value="Tyr_Pase_dom"/>
</dbReference>
<dbReference type="InterPro" id="IPR016130">
    <property type="entry name" value="Tyr_Pase_AS"/>
</dbReference>
<dbReference type="PANTHER" id="PTHR23339">
    <property type="entry name" value="TYROSINE SPECIFIC PROTEIN PHOSPHATASE AND DUAL SPECIFICITY PROTEIN PHOSPHATASE"/>
    <property type="match status" value="1"/>
</dbReference>
<proteinExistence type="predicted"/>
<dbReference type="FunFam" id="3.90.190.10:FF:000157">
    <property type="entry name" value="Protein-tyrosine phosphatase"/>
    <property type="match status" value="1"/>
</dbReference>
<keyword evidence="1" id="KW-0378">Hydrolase</keyword>
<dbReference type="PROSITE" id="PS00383">
    <property type="entry name" value="TYR_PHOSPHATASE_1"/>
    <property type="match status" value="1"/>
</dbReference>
<sequence length="149" mass="17175">MYWVRRNRLGGSHLPSHLEEIRDWKRKGVEKVLILAEDWEIEETWGDSNYYFQQLKNEGLNFLHVPIPDGQPPSMGDLDKIMNWLKDGTNVVHCVAGKGRTGTVLAAYLIMNEGLSPDQAVDEVRRYQSGAIATMQQLIFLYELRKIED</sequence>
<dbReference type="PROSITE" id="PS50056">
    <property type="entry name" value="TYR_PHOSPHATASE_2"/>
    <property type="match status" value="1"/>
</dbReference>
<dbReference type="eggNOG" id="arCOG03413">
    <property type="taxonomic scope" value="Archaea"/>
</dbReference>
<gene>
    <name evidence="3" type="ordered locus">Mcup_0868</name>
</gene>
<dbReference type="Pfam" id="PF22784">
    <property type="entry name" value="PTP-SAK"/>
    <property type="match status" value="1"/>
</dbReference>
<dbReference type="AlphaFoldDB" id="F4G2C5"/>
<dbReference type="OrthoDB" id="117569at2157"/>
<dbReference type="InterPro" id="IPR050561">
    <property type="entry name" value="PTP"/>
</dbReference>
<dbReference type="HOGENOM" id="CLU_047330_4_1_2"/>
<dbReference type="KEGG" id="mcn:Mcup_0868"/>
<dbReference type="Proteomes" id="UP000007812">
    <property type="component" value="Chromosome"/>
</dbReference>
<dbReference type="SUPFAM" id="SSF52799">
    <property type="entry name" value="(Phosphotyrosine protein) phosphatases II"/>
    <property type="match status" value="1"/>
</dbReference>
<dbReference type="InterPro" id="IPR057023">
    <property type="entry name" value="PTP-SAK"/>
</dbReference>
<evidence type="ECO:0000256" key="1">
    <source>
        <dbReference type="ARBA" id="ARBA00022801"/>
    </source>
</evidence>
<feature type="domain" description="Tyrosine specific protein phosphatases" evidence="2">
    <location>
        <begin position="91"/>
        <end position="139"/>
    </location>
</feature>
<dbReference type="SMART" id="SM00404">
    <property type="entry name" value="PTPc_motif"/>
    <property type="match status" value="1"/>
</dbReference>